<dbReference type="GO" id="GO:0016020">
    <property type="term" value="C:membrane"/>
    <property type="evidence" value="ECO:0007669"/>
    <property type="project" value="UniProtKB-SubCell"/>
</dbReference>
<proteinExistence type="predicted"/>
<evidence type="ECO:0000313" key="6">
    <source>
        <dbReference type="EMBL" id="PIT12362.1"/>
    </source>
</evidence>
<dbReference type="GO" id="GO:0009403">
    <property type="term" value="P:toxin biosynthetic process"/>
    <property type="evidence" value="ECO:0007669"/>
    <property type="project" value="InterPro"/>
</dbReference>
<dbReference type="InterPro" id="IPR052719">
    <property type="entry name" value="CvpA-like"/>
</dbReference>
<organism evidence="6 7">
    <name type="scientific">Snodgrassella alvi</name>
    <dbReference type="NCBI Taxonomy" id="1196083"/>
    <lineage>
        <taxon>Bacteria</taxon>
        <taxon>Pseudomonadati</taxon>
        <taxon>Pseudomonadota</taxon>
        <taxon>Betaproteobacteria</taxon>
        <taxon>Neisseriales</taxon>
        <taxon>Neisseriaceae</taxon>
        <taxon>Snodgrassella</taxon>
    </lineage>
</organism>
<evidence type="ECO:0000256" key="4">
    <source>
        <dbReference type="ARBA" id="ARBA00023136"/>
    </source>
</evidence>
<keyword evidence="4 5" id="KW-0472">Membrane</keyword>
<dbReference type="InterPro" id="IPR003825">
    <property type="entry name" value="Colicin-V_CvpA"/>
</dbReference>
<keyword evidence="3 5" id="KW-1133">Transmembrane helix</keyword>
<name>A0A2N9WR73_9NEIS</name>
<dbReference type="PANTHER" id="PTHR36926">
    <property type="entry name" value="COLICIN V PRODUCTION PROTEIN"/>
    <property type="match status" value="1"/>
</dbReference>
<evidence type="ECO:0000256" key="1">
    <source>
        <dbReference type="ARBA" id="ARBA00004141"/>
    </source>
</evidence>
<accession>A0A2N9WR73</accession>
<evidence type="ECO:0000256" key="2">
    <source>
        <dbReference type="ARBA" id="ARBA00022692"/>
    </source>
</evidence>
<comment type="subcellular location">
    <subcellularLocation>
        <location evidence="1">Membrane</location>
        <topology evidence="1">Multi-pass membrane protein</topology>
    </subcellularLocation>
</comment>
<dbReference type="PANTHER" id="PTHR36926:SF1">
    <property type="entry name" value="COLICIN V PRODUCTION PROTEIN"/>
    <property type="match status" value="1"/>
</dbReference>
<feature type="transmembrane region" description="Helical" evidence="5">
    <location>
        <begin position="31"/>
        <end position="53"/>
    </location>
</feature>
<gene>
    <name evidence="6" type="ORF">BGI32_10380</name>
</gene>
<dbReference type="AlphaFoldDB" id="A0A2N9WR73"/>
<evidence type="ECO:0000256" key="5">
    <source>
        <dbReference type="SAM" id="Phobius"/>
    </source>
</evidence>
<dbReference type="RefSeq" id="WP_100114263.1">
    <property type="nucleotide sequence ID" value="NZ_MDVB01000118.1"/>
</dbReference>
<feature type="transmembrane region" description="Helical" evidence="5">
    <location>
        <begin position="60"/>
        <end position="80"/>
    </location>
</feature>
<reference evidence="6 7" key="1">
    <citation type="journal article" date="2017" name="MBio">
        <title>Type VI secretion-mediated competition in the bee gut microbiome.</title>
        <authorList>
            <person name="Steele M.I."/>
            <person name="Kwong W.K."/>
            <person name="Powell J.E."/>
            <person name="Whiteley M."/>
            <person name="Moran N.A."/>
        </authorList>
    </citation>
    <scope>NUCLEOTIDE SEQUENCE [LARGE SCALE GENOMIC DNA]</scope>
    <source>
        <strain evidence="6 7">App2-2</strain>
    </source>
</reference>
<protein>
    <submittedName>
        <fullName evidence="6">Colicin V production protein</fullName>
    </submittedName>
</protein>
<evidence type="ECO:0000313" key="7">
    <source>
        <dbReference type="Proteomes" id="UP000231293"/>
    </source>
</evidence>
<comment type="caution">
    <text evidence="6">The sequence shown here is derived from an EMBL/GenBank/DDBJ whole genome shotgun (WGS) entry which is preliminary data.</text>
</comment>
<evidence type="ECO:0000256" key="3">
    <source>
        <dbReference type="ARBA" id="ARBA00022989"/>
    </source>
</evidence>
<dbReference type="Proteomes" id="UP000231293">
    <property type="component" value="Unassembled WGS sequence"/>
</dbReference>
<keyword evidence="2 5" id="KW-0812">Transmembrane</keyword>
<feature type="transmembrane region" description="Helical" evidence="5">
    <location>
        <begin position="100"/>
        <end position="124"/>
    </location>
</feature>
<dbReference type="Pfam" id="PF02674">
    <property type="entry name" value="Colicin_V"/>
    <property type="match status" value="1"/>
</dbReference>
<dbReference type="EMBL" id="MDVB01000118">
    <property type="protein sequence ID" value="PIT12362.1"/>
    <property type="molecule type" value="Genomic_DNA"/>
</dbReference>
<sequence>MTLFDVLALGLILLTTLVAMMRGLVGEIASLLCWVVAFIGAKVLAVPVADMVFSSMQPRALAVSLSFVLVFGVLWIVQRLLRTLVTSVLQTMGLGGVNRILGACFGAVKGIIIVTLVVLICAFTDLPKSPMWRNSVTVGMFEQLAMLAVPYLPSFFVDKLNSPLV</sequence>
<feature type="transmembrane region" description="Helical" evidence="5">
    <location>
        <begin position="136"/>
        <end position="156"/>
    </location>
</feature>